<proteinExistence type="predicted"/>
<sequence>MTLLIFGVSQLVVNSVLTPLGVKLQTLNTEKEHLVEENRQISEEIAKNSSIKVIENLSDKKLNLTQEKQQTVVYIEDTTLVANRSNE</sequence>
<evidence type="ECO:0000313" key="2">
    <source>
        <dbReference type="Proteomes" id="UP000233417"/>
    </source>
</evidence>
<name>A0A2N2F418_9BACT</name>
<dbReference type="AlphaFoldDB" id="A0A2N2F418"/>
<comment type="caution">
    <text evidence="1">The sequence shown here is derived from an EMBL/GenBank/DDBJ whole genome shotgun (WGS) entry which is preliminary data.</text>
</comment>
<reference evidence="1 2" key="1">
    <citation type="journal article" date="2017" name="ISME J.">
        <title>Potential for microbial H2 and metal transformations associated with novel bacteria and archaea in deep terrestrial subsurface sediments.</title>
        <authorList>
            <person name="Hernsdorf A.W."/>
            <person name="Amano Y."/>
            <person name="Miyakawa K."/>
            <person name="Ise K."/>
            <person name="Suzuki Y."/>
            <person name="Anantharaman K."/>
            <person name="Probst A."/>
            <person name="Burstein D."/>
            <person name="Thomas B.C."/>
            <person name="Banfield J.F."/>
        </authorList>
    </citation>
    <scope>NUCLEOTIDE SEQUENCE [LARGE SCALE GENOMIC DNA]</scope>
    <source>
        <strain evidence="1">HGW-Dojkabacteria-1</strain>
    </source>
</reference>
<accession>A0A2N2F418</accession>
<dbReference type="EMBL" id="PHAO01000001">
    <property type="protein sequence ID" value="PKN02907.1"/>
    <property type="molecule type" value="Genomic_DNA"/>
</dbReference>
<gene>
    <name evidence="1" type="ORF">CVU76_02690</name>
</gene>
<dbReference type="Proteomes" id="UP000233417">
    <property type="component" value="Unassembled WGS sequence"/>
</dbReference>
<evidence type="ECO:0000313" key="1">
    <source>
        <dbReference type="EMBL" id="PKN02907.1"/>
    </source>
</evidence>
<protein>
    <recommendedName>
        <fullName evidence="3">Cell division protein FtsL</fullName>
    </recommendedName>
</protein>
<organism evidence="1 2">
    <name type="scientific">Candidatus Dojkabacteria bacterium HGW-Dojkabacteria-1</name>
    <dbReference type="NCBI Taxonomy" id="2013761"/>
    <lineage>
        <taxon>Bacteria</taxon>
        <taxon>Candidatus Dojkabacteria</taxon>
    </lineage>
</organism>
<evidence type="ECO:0008006" key="3">
    <source>
        <dbReference type="Google" id="ProtNLM"/>
    </source>
</evidence>